<comment type="pathway">
    <text evidence="2">Protein modification; protein glycosylation.</text>
</comment>
<name>U6M9E2_EIMMA</name>
<dbReference type="GO" id="GO:0000166">
    <property type="term" value="F:nucleotide binding"/>
    <property type="evidence" value="ECO:0007669"/>
    <property type="project" value="UniProtKB-KW"/>
</dbReference>
<dbReference type="AlphaFoldDB" id="U6M9E2"/>
<evidence type="ECO:0000313" key="15">
    <source>
        <dbReference type="Proteomes" id="UP000030763"/>
    </source>
</evidence>
<dbReference type="EMBL" id="HG720677">
    <property type="protein sequence ID" value="CDJ59668.1"/>
    <property type="molecule type" value="Genomic_DNA"/>
</dbReference>
<accession>U6M9E2</accession>
<keyword evidence="11" id="KW-0472">Membrane</keyword>
<evidence type="ECO:0000259" key="13">
    <source>
        <dbReference type="Pfam" id="PF02434"/>
    </source>
</evidence>
<keyword evidence="8" id="KW-0547">Nucleotide-binding</keyword>
<dbReference type="InterPro" id="IPR003378">
    <property type="entry name" value="Fringe-like_glycosylTrfase"/>
</dbReference>
<evidence type="ECO:0000256" key="8">
    <source>
        <dbReference type="ARBA" id="ARBA00022741"/>
    </source>
</evidence>
<evidence type="ECO:0000256" key="7">
    <source>
        <dbReference type="ARBA" id="ARBA00022692"/>
    </source>
</evidence>
<comment type="similarity">
    <text evidence="3">Belongs to the glycosyltransferase 31 family. Beta3-Gal-T subfamily.</text>
</comment>
<comment type="subcellular location">
    <subcellularLocation>
        <location evidence="1">Membrane</location>
        <topology evidence="1">Single-pass type II membrane protein</topology>
    </subcellularLocation>
</comment>
<evidence type="ECO:0000256" key="3">
    <source>
        <dbReference type="ARBA" id="ARBA00006462"/>
    </source>
</evidence>
<evidence type="ECO:0000256" key="5">
    <source>
        <dbReference type="ARBA" id="ARBA00022676"/>
    </source>
</evidence>
<evidence type="ECO:0000256" key="2">
    <source>
        <dbReference type="ARBA" id="ARBA00004922"/>
    </source>
</evidence>
<keyword evidence="5" id="KW-0328">Glycosyltransferase</keyword>
<evidence type="ECO:0000256" key="6">
    <source>
        <dbReference type="ARBA" id="ARBA00022679"/>
    </source>
</evidence>
<keyword evidence="6" id="KW-0808">Transferase</keyword>
<feature type="region of interest" description="Disordered" evidence="12">
    <location>
        <begin position="210"/>
        <end position="239"/>
    </location>
</feature>
<keyword evidence="15" id="KW-1185">Reference proteome</keyword>
<dbReference type="VEuPathDB" id="ToxoDB:EMWEY_00023950"/>
<dbReference type="GO" id="GO:0016020">
    <property type="term" value="C:membrane"/>
    <property type="evidence" value="ECO:0007669"/>
    <property type="project" value="UniProtKB-SubCell"/>
</dbReference>
<feature type="domain" description="Fringe-like glycosyltransferase" evidence="13">
    <location>
        <begin position="553"/>
        <end position="659"/>
    </location>
</feature>
<dbReference type="RefSeq" id="XP_013336315.1">
    <property type="nucleotide sequence ID" value="XM_013480861.1"/>
</dbReference>
<organism evidence="14 15">
    <name type="scientific">Eimeria maxima</name>
    <name type="common">Coccidian parasite</name>
    <dbReference type="NCBI Taxonomy" id="5804"/>
    <lineage>
        <taxon>Eukaryota</taxon>
        <taxon>Sar</taxon>
        <taxon>Alveolata</taxon>
        <taxon>Apicomplexa</taxon>
        <taxon>Conoidasida</taxon>
        <taxon>Coccidia</taxon>
        <taxon>Eucoccidiorida</taxon>
        <taxon>Eimeriorina</taxon>
        <taxon>Eimeriidae</taxon>
        <taxon>Eimeria</taxon>
    </lineage>
</organism>
<gene>
    <name evidence="14" type="ORF">EMWEY_00023950</name>
</gene>
<evidence type="ECO:0000256" key="1">
    <source>
        <dbReference type="ARBA" id="ARBA00004606"/>
    </source>
</evidence>
<evidence type="ECO:0000313" key="14">
    <source>
        <dbReference type="EMBL" id="CDJ59668.1"/>
    </source>
</evidence>
<dbReference type="OMA" id="EDAVWHD"/>
<reference evidence="14" key="2">
    <citation type="submission" date="2013-10" db="EMBL/GenBank/DDBJ databases">
        <authorList>
            <person name="Aslett M."/>
        </authorList>
    </citation>
    <scope>NUCLEOTIDE SEQUENCE [LARGE SCALE GENOMIC DNA]</scope>
    <source>
        <strain evidence="14">Weybridge</strain>
    </source>
</reference>
<dbReference type="OrthoDB" id="421979at2759"/>
<dbReference type="EC" id="2.4.1.122" evidence="4"/>
<evidence type="ECO:0000256" key="9">
    <source>
        <dbReference type="ARBA" id="ARBA00022968"/>
    </source>
</evidence>
<dbReference type="Proteomes" id="UP000030763">
    <property type="component" value="Unassembled WGS sequence"/>
</dbReference>
<feature type="compositionally biased region" description="Low complexity" evidence="12">
    <location>
        <begin position="225"/>
        <end position="235"/>
    </location>
</feature>
<evidence type="ECO:0000256" key="12">
    <source>
        <dbReference type="SAM" id="MobiDB-lite"/>
    </source>
</evidence>
<sequence>MNLPNLQKKTLFLIDNSPVVESHIVSNLLHQLLYTLAVPQAHVRPRDEALLLWGGRERSTAVSLGRWLAREAETIPANVQFVFLGTAYTRLNPRTLEALLEELHGRLGDMTEKAFVLGWGLADPEPTILHHFAATGSQVYPHLDAGTLWSRGAITAVKKAFQDTPPAVGVERDFVYELFVHLKNAQKLTLLHSELFCPTSPTVEEYERAQSEYPPPHIRPKELPASAAATSGASANNRTMTPAETAAAAAAETTAAIHKDCATFNSGTRHAPVLSHQMFDALIDFDEELMLQRDLLADKYTADEKMAEGGEYQKSIAELERTRPAFIVEPQDVMVAVKTHASNHETRLPLLRSLWASREALVQQAHQHSQGGHSGVASSPEEQHHLEESYKLLSLRFLSDVADPKQDIEALPSSSDIPAGKAGLCVRLQLILKDFLQNAEDGRRFLAVVDDDTLLNFRHLLDLLSLTLQPPIPARGFMANLLADKRGYRAHWPPYKRLAQEVRSHLAALASSARAAESTAATPLKDSRYTAAELTAASQLYGRGGPRPLEAVSPLYLGERYGYGLTGGNGSGGNEYVTMGGGVVLDRAAVQLVVQCIDSGRCSCPPDGTADDMLLGLWAQEVQVPLLHSRGFHQERPGDYHPLLVEAVTPVSFHRMQRTVKGTKKSYQDFVNVGDYSNSNHSNGSSTHSSSSSSSSSTLDDLIEVDWIDYDWHHAEDHRWLEREELHELGDEDPLMPRGIGDLFSRHAARGTRPMTPEELLAHEELEEFSSLHDEL</sequence>
<protein>
    <recommendedName>
        <fullName evidence="4">N-acetylgalactosaminide beta-1,3-galactosyltransferase</fullName>
        <ecNumber evidence="4">2.4.1.122</ecNumber>
    </recommendedName>
</protein>
<dbReference type="GeneID" id="25336381"/>
<proteinExistence type="inferred from homology"/>
<keyword evidence="9" id="KW-0735">Signal-anchor</keyword>
<evidence type="ECO:0000256" key="4">
    <source>
        <dbReference type="ARBA" id="ARBA00012557"/>
    </source>
</evidence>
<dbReference type="InterPro" id="IPR026050">
    <property type="entry name" value="C1GALT1/C1GALT1_chp1"/>
</dbReference>
<dbReference type="PANTHER" id="PTHR23033:SF14">
    <property type="entry name" value="GLYCOPROTEIN-N-ACETYLGALACTOSAMINE 3-BETA-GALACTOSYLTRANSFERASE 1-RELATED"/>
    <property type="match status" value="1"/>
</dbReference>
<reference evidence="14" key="1">
    <citation type="submission" date="2013-10" db="EMBL/GenBank/DDBJ databases">
        <title>Genomic analysis of the causative agents of coccidiosis in chickens.</title>
        <authorList>
            <person name="Reid A.J."/>
            <person name="Blake D."/>
            <person name="Billington K."/>
            <person name="Browne H."/>
            <person name="Dunn M."/>
            <person name="Hung S."/>
            <person name="Kawahara F."/>
            <person name="Miranda-Saavedra D."/>
            <person name="Mourier T."/>
            <person name="Nagra H."/>
            <person name="Otto T.D."/>
            <person name="Rawlings N."/>
            <person name="Sanchez A."/>
            <person name="Sanders M."/>
            <person name="Subramaniam C."/>
            <person name="Tay Y."/>
            <person name="Dear P."/>
            <person name="Doerig C."/>
            <person name="Gruber A."/>
            <person name="Parkinson J."/>
            <person name="Shirley M."/>
            <person name="Wan K.L."/>
            <person name="Berriman M."/>
            <person name="Tomley F."/>
            <person name="Pain A."/>
        </authorList>
    </citation>
    <scope>NUCLEOTIDE SEQUENCE [LARGE SCALE GENOMIC DNA]</scope>
    <source>
        <strain evidence="14">Weybridge</strain>
    </source>
</reference>
<dbReference type="Pfam" id="PF02434">
    <property type="entry name" value="Fringe"/>
    <property type="match status" value="1"/>
</dbReference>
<dbReference type="PANTHER" id="PTHR23033">
    <property type="entry name" value="BETA1,3-GALACTOSYLTRANSFERASE"/>
    <property type="match status" value="1"/>
</dbReference>
<feature type="region of interest" description="Disordered" evidence="12">
    <location>
        <begin position="677"/>
        <end position="697"/>
    </location>
</feature>
<evidence type="ECO:0000256" key="11">
    <source>
        <dbReference type="ARBA" id="ARBA00023136"/>
    </source>
</evidence>
<keyword evidence="10" id="KW-1133">Transmembrane helix</keyword>
<dbReference type="Gene3D" id="3.90.550.50">
    <property type="match status" value="2"/>
</dbReference>
<evidence type="ECO:0000256" key="10">
    <source>
        <dbReference type="ARBA" id="ARBA00022989"/>
    </source>
</evidence>
<keyword evidence="7" id="KW-0812">Transmembrane</keyword>
<dbReference type="GO" id="GO:0016263">
    <property type="term" value="F:glycoprotein-N-acetylgalactosamine 3-beta-galactosyltransferase activity"/>
    <property type="evidence" value="ECO:0007669"/>
    <property type="project" value="UniProtKB-EC"/>
</dbReference>